<keyword evidence="13" id="KW-0998">Cell outer membrane</keyword>
<dbReference type="PANTHER" id="PTHR33619">
    <property type="entry name" value="POLYSACCHARIDE EXPORT PROTEIN GFCE-RELATED"/>
    <property type="match status" value="1"/>
</dbReference>
<dbReference type="GO" id="GO:0009279">
    <property type="term" value="C:cell outer membrane"/>
    <property type="evidence" value="ECO:0007669"/>
    <property type="project" value="UniProtKB-SubCell"/>
</dbReference>
<evidence type="ECO:0000313" key="19">
    <source>
        <dbReference type="EMBL" id="CEN35626.1"/>
    </source>
</evidence>
<gene>
    <name evidence="19" type="ORF">CCYN2B_280012</name>
</gene>
<dbReference type="InterPro" id="IPR049712">
    <property type="entry name" value="Poly_export"/>
</dbReference>
<keyword evidence="9" id="KW-0406">Ion transport</keyword>
<evidence type="ECO:0000313" key="20">
    <source>
        <dbReference type="Proteomes" id="UP000038055"/>
    </source>
</evidence>
<keyword evidence="7 16" id="KW-0732">Signal</keyword>
<keyword evidence="20" id="KW-1185">Reference proteome</keyword>
<evidence type="ECO:0000259" key="18">
    <source>
        <dbReference type="Pfam" id="PF22461"/>
    </source>
</evidence>
<comment type="subcellular location">
    <subcellularLocation>
        <location evidence="1">Cell outer membrane</location>
        <topology evidence="1">Multi-pass membrane protein</topology>
    </subcellularLocation>
</comment>
<dbReference type="Pfam" id="PF02563">
    <property type="entry name" value="Poly_export"/>
    <property type="match status" value="1"/>
</dbReference>
<evidence type="ECO:0000256" key="12">
    <source>
        <dbReference type="ARBA" id="ARBA00023139"/>
    </source>
</evidence>
<dbReference type="Gene3D" id="3.10.560.10">
    <property type="entry name" value="Outer membrane lipoprotein wza domain like"/>
    <property type="match status" value="1"/>
</dbReference>
<keyword evidence="5" id="KW-0762">Sugar transport</keyword>
<evidence type="ECO:0000256" key="15">
    <source>
        <dbReference type="SAM" id="Phobius"/>
    </source>
</evidence>
<organism evidence="19 20">
    <name type="scientific">Capnocytophaga cynodegmi</name>
    <dbReference type="NCBI Taxonomy" id="28189"/>
    <lineage>
        <taxon>Bacteria</taxon>
        <taxon>Pseudomonadati</taxon>
        <taxon>Bacteroidota</taxon>
        <taxon>Flavobacteriia</taxon>
        <taxon>Flavobacteriales</taxon>
        <taxon>Flavobacteriaceae</taxon>
        <taxon>Capnocytophaga</taxon>
    </lineage>
</organism>
<dbReference type="Proteomes" id="UP000038055">
    <property type="component" value="Unassembled WGS sequence"/>
</dbReference>
<evidence type="ECO:0000256" key="3">
    <source>
        <dbReference type="ARBA" id="ARBA00022448"/>
    </source>
</evidence>
<dbReference type="RefSeq" id="WP_041992041.1">
    <property type="nucleotide sequence ID" value="NZ_CDOD01000021.1"/>
</dbReference>
<name>A0A0B7H7P6_9FLAO</name>
<evidence type="ECO:0000256" key="11">
    <source>
        <dbReference type="ARBA" id="ARBA00023136"/>
    </source>
</evidence>
<keyword evidence="10" id="KW-0626">Porin</keyword>
<dbReference type="InterPro" id="IPR054765">
    <property type="entry name" value="SLBB_dom"/>
</dbReference>
<feature type="signal peptide" evidence="16">
    <location>
        <begin position="1"/>
        <end position="18"/>
    </location>
</feature>
<dbReference type="AlphaFoldDB" id="A0A0B7H7P6"/>
<keyword evidence="8" id="KW-0625">Polysaccharide transport</keyword>
<proteinExistence type="inferred from homology"/>
<dbReference type="GO" id="GO:0046930">
    <property type="term" value="C:pore complex"/>
    <property type="evidence" value="ECO:0007669"/>
    <property type="project" value="UniProtKB-KW"/>
</dbReference>
<keyword evidence="14" id="KW-0449">Lipoprotein</keyword>
<keyword evidence="6 15" id="KW-0812">Transmembrane</keyword>
<evidence type="ECO:0000256" key="10">
    <source>
        <dbReference type="ARBA" id="ARBA00023114"/>
    </source>
</evidence>
<comment type="similarity">
    <text evidence="2">Belongs to the BexD/CtrA/VexA family.</text>
</comment>
<dbReference type="Pfam" id="PF22461">
    <property type="entry name" value="SLBB_2"/>
    <property type="match status" value="1"/>
</dbReference>
<dbReference type="PROSITE" id="PS51257">
    <property type="entry name" value="PROKAR_LIPOPROTEIN"/>
    <property type="match status" value="1"/>
</dbReference>
<dbReference type="eggNOG" id="COG1596">
    <property type="taxonomic scope" value="Bacteria"/>
</dbReference>
<dbReference type="GO" id="GO:0015288">
    <property type="term" value="F:porin activity"/>
    <property type="evidence" value="ECO:0007669"/>
    <property type="project" value="UniProtKB-KW"/>
</dbReference>
<evidence type="ECO:0000256" key="5">
    <source>
        <dbReference type="ARBA" id="ARBA00022597"/>
    </source>
</evidence>
<evidence type="ECO:0000256" key="1">
    <source>
        <dbReference type="ARBA" id="ARBA00004571"/>
    </source>
</evidence>
<dbReference type="PANTHER" id="PTHR33619:SF3">
    <property type="entry name" value="POLYSACCHARIDE EXPORT PROTEIN GFCE-RELATED"/>
    <property type="match status" value="1"/>
</dbReference>
<keyword evidence="4" id="KW-1134">Transmembrane beta strand</keyword>
<keyword evidence="3" id="KW-0813">Transport</keyword>
<evidence type="ECO:0000256" key="8">
    <source>
        <dbReference type="ARBA" id="ARBA00023047"/>
    </source>
</evidence>
<sequence length="256" mass="28769">MKRVLILFCVSLMLFSCASRDKVAYFTNAKNNKVETLKSYVSRLQPDDLLSIIVNSKSEELLSEFNRGLVTLQPSLGARISQSMLQTYLIDKDGYIHYPTIGKIKLGGLTRQEAVDLLTNAIKPYITDATINLRILNFKVTVEGEVNRPGTYTIESERITLLQALSLAGDLTIYGKRKNILIIREQDNQRVYKTVDITSTDFMNSEYYYLNQNDIVYVEPNKTRVNSSVVGPNTTTIISSISVLVAVVALIVNISR</sequence>
<dbReference type="GO" id="GO:0015159">
    <property type="term" value="F:polysaccharide transmembrane transporter activity"/>
    <property type="evidence" value="ECO:0007669"/>
    <property type="project" value="InterPro"/>
</dbReference>
<evidence type="ECO:0000256" key="7">
    <source>
        <dbReference type="ARBA" id="ARBA00022729"/>
    </source>
</evidence>
<protein>
    <submittedName>
        <fullName evidence="19">Polysaccharide export outer membrane protein</fullName>
    </submittedName>
</protein>
<evidence type="ECO:0000256" key="9">
    <source>
        <dbReference type="ARBA" id="ARBA00023065"/>
    </source>
</evidence>
<dbReference type="STRING" id="28189.CCYN74_50024"/>
<feature type="transmembrane region" description="Helical" evidence="15">
    <location>
        <begin position="237"/>
        <end position="255"/>
    </location>
</feature>
<feature type="domain" description="Polysaccharide export protein N-terminal" evidence="17">
    <location>
        <begin position="42"/>
        <end position="135"/>
    </location>
</feature>
<evidence type="ECO:0000256" key="14">
    <source>
        <dbReference type="ARBA" id="ARBA00023288"/>
    </source>
</evidence>
<keyword evidence="12" id="KW-0564">Palmitate</keyword>
<dbReference type="EMBL" id="CDOD01000021">
    <property type="protein sequence ID" value="CEN35626.1"/>
    <property type="molecule type" value="Genomic_DNA"/>
</dbReference>
<evidence type="ECO:0000256" key="6">
    <source>
        <dbReference type="ARBA" id="ARBA00022692"/>
    </source>
</evidence>
<keyword evidence="11 15" id="KW-0472">Membrane</keyword>
<keyword evidence="15" id="KW-1133">Transmembrane helix</keyword>
<accession>A0A0B7H7P6</accession>
<evidence type="ECO:0000256" key="2">
    <source>
        <dbReference type="ARBA" id="ARBA00009450"/>
    </source>
</evidence>
<reference evidence="20" key="1">
    <citation type="submission" date="2015-01" db="EMBL/GenBank/DDBJ databases">
        <authorList>
            <person name="MANFREDI Pablo"/>
        </authorList>
    </citation>
    <scope>NUCLEOTIDE SEQUENCE [LARGE SCALE GENOMIC DNA]</scope>
    <source>
        <strain evidence="20">Ccyn2B</strain>
    </source>
</reference>
<feature type="domain" description="SLBB" evidence="18">
    <location>
        <begin position="139"/>
        <end position="218"/>
    </location>
</feature>
<feature type="chain" id="PRO_5002117121" evidence="16">
    <location>
        <begin position="19"/>
        <end position="256"/>
    </location>
</feature>
<evidence type="ECO:0000256" key="16">
    <source>
        <dbReference type="SAM" id="SignalP"/>
    </source>
</evidence>
<evidence type="ECO:0000256" key="4">
    <source>
        <dbReference type="ARBA" id="ARBA00022452"/>
    </source>
</evidence>
<dbReference type="GO" id="GO:0006811">
    <property type="term" value="P:monoatomic ion transport"/>
    <property type="evidence" value="ECO:0007669"/>
    <property type="project" value="UniProtKB-KW"/>
</dbReference>
<evidence type="ECO:0000259" key="17">
    <source>
        <dbReference type="Pfam" id="PF02563"/>
    </source>
</evidence>
<evidence type="ECO:0000256" key="13">
    <source>
        <dbReference type="ARBA" id="ARBA00023237"/>
    </source>
</evidence>
<dbReference type="InterPro" id="IPR003715">
    <property type="entry name" value="Poly_export_N"/>
</dbReference>